<accession>A0ABX0JYQ9</accession>
<dbReference type="Proteomes" id="UP000635278">
    <property type="component" value="Unassembled WGS sequence"/>
</dbReference>
<organism evidence="1 2">
    <name type="scientific">Acetobacter musti</name>
    <dbReference type="NCBI Taxonomy" id="864732"/>
    <lineage>
        <taxon>Bacteria</taxon>
        <taxon>Pseudomonadati</taxon>
        <taxon>Pseudomonadota</taxon>
        <taxon>Alphaproteobacteria</taxon>
        <taxon>Acetobacterales</taxon>
        <taxon>Acetobacteraceae</taxon>
        <taxon>Acetobacter</taxon>
    </lineage>
</organism>
<name>A0ABX0JYQ9_9PROT</name>
<keyword evidence="2" id="KW-1185">Reference proteome</keyword>
<dbReference type="EMBL" id="WOTB01000081">
    <property type="protein sequence ID" value="NHN86947.1"/>
    <property type="molecule type" value="Genomic_DNA"/>
</dbReference>
<evidence type="ECO:0000313" key="1">
    <source>
        <dbReference type="EMBL" id="NHN86947.1"/>
    </source>
</evidence>
<gene>
    <name evidence="1" type="ORF">GOB93_20555</name>
</gene>
<dbReference type="RefSeq" id="WP_173585239.1">
    <property type="nucleotide sequence ID" value="NZ_WOTB01000081.1"/>
</dbReference>
<comment type="caution">
    <text evidence="1">The sequence shown here is derived from an EMBL/GenBank/DDBJ whole genome shotgun (WGS) entry which is preliminary data.</text>
</comment>
<sequence length="69" mass="7566">MTPSSRCRVPWTIISDVPMTMACCASIRSFHRIRLATPVSSSIVTNITPCAGALTHQHQSRNHHAGPIR</sequence>
<proteinExistence type="predicted"/>
<protein>
    <submittedName>
        <fullName evidence="1">Uncharacterized protein</fullName>
    </submittedName>
</protein>
<evidence type="ECO:0000313" key="2">
    <source>
        <dbReference type="Proteomes" id="UP000635278"/>
    </source>
</evidence>
<reference evidence="1 2" key="1">
    <citation type="journal article" date="2020" name="Int. J. Syst. Evol. Microbiol.">
        <title>Novel acetic acid bacteria from cider fermentations: Acetobacter conturbans sp. nov. and Acetobacter fallax sp. nov.</title>
        <authorList>
            <person name="Sombolestani A.S."/>
            <person name="Cleenwerck I."/>
            <person name="Cnockaert M."/>
            <person name="Borremans W."/>
            <person name="Wieme A.D."/>
            <person name="De Vuyst L."/>
            <person name="Vandamme P."/>
        </authorList>
    </citation>
    <scope>NUCLEOTIDE SEQUENCE [LARGE SCALE GENOMIC DNA]</scope>
    <source>
        <strain evidence="1 2">LMG 30640</strain>
    </source>
</reference>